<feature type="region of interest" description="Disordered" evidence="10">
    <location>
        <begin position="799"/>
        <end position="838"/>
    </location>
</feature>
<reference evidence="12 13" key="1">
    <citation type="submission" date="2020-08" db="EMBL/GenBank/DDBJ databases">
        <authorList>
            <person name="Newling K."/>
            <person name="Davey J."/>
            <person name="Forrester S."/>
        </authorList>
    </citation>
    <scope>NUCLEOTIDE SEQUENCE [LARGE SCALE GENOMIC DNA]</scope>
    <source>
        <strain evidence="13">Crithidia deanei Carvalho (ATCC PRA-265)</strain>
    </source>
</reference>
<keyword evidence="13" id="KW-1185">Reference proteome</keyword>
<dbReference type="InterPro" id="IPR050409">
    <property type="entry name" value="E3_ubiq-protein_ligase"/>
</dbReference>
<dbReference type="CDD" id="cd00078">
    <property type="entry name" value="HECTc"/>
    <property type="match status" value="1"/>
</dbReference>
<keyword evidence="5" id="KW-0479">Metal-binding</keyword>
<organism evidence="12 13">
    <name type="scientific">Angomonas deanei</name>
    <dbReference type="NCBI Taxonomy" id="59799"/>
    <lineage>
        <taxon>Eukaryota</taxon>
        <taxon>Discoba</taxon>
        <taxon>Euglenozoa</taxon>
        <taxon>Kinetoplastea</taxon>
        <taxon>Metakinetoplastina</taxon>
        <taxon>Trypanosomatida</taxon>
        <taxon>Trypanosomatidae</taxon>
        <taxon>Strigomonadinae</taxon>
        <taxon>Angomonas</taxon>
    </lineage>
</organism>
<evidence type="ECO:0000313" key="12">
    <source>
        <dbReference type="EMBL" id="CAD2222144.1"/>
    </source>
</evidence>
<dbReference type="FunFam" id="3.30.2160.10:FF:000001">
    <property type="entry name" value="E3 ubiquitin-protein ligase NEDD4-like"/>
    <property type="match status" value="1"/>
</dbReference>
<proteinExistence type="predicted"/>
<keyword evidence="8" id="KW-0862">Zinc</keyword>
<keyword evidence="7 9" id="KW-0833">Ubl conjugation pathway</keyword>
<dbReference type="GO" id="GO:0061630">
    <property type="term" value="F:ubiquitin protein ligase activity"/>
    <property type="evidence" value="ECO:0007669"/>
    <property type="project" value="UniProtKB-EC"/>
</dbReference>
<dbReference type="InterPro" id="IPR035983">
    <property type="entry name" value="Hect_E3_ubiquitin_ligase"/>
</dbReference>
<accession>A0A7G2CT81</accession>
<evidence type="ECO:0000256" key="3">
    <source>
        <dbReference type="ARBA" id="ARBA00012485"/>
    </source>
</evidence>
<dbReference type="SMART" id="SM00119">
    <property type="entry name" value="HECTc"/>
    <property type="match status" value="1"/>
</dbReference>
<dbReference type="GO" id="GO:0000209">
    <property type="term" value="P:protein polyubiquitination"/>
    <property type="evidence" value="ECO:0007669"/>
    <property type="project" value="TreeGrafter"/>
</dbReference>
<evidence type="ECO:0000313" key="13">
    <source>
        <dbReference type="Proteomes" id="UP000515908"/>
    </source>
</evidence>
<dbReference type="PANTHER" id="PTHR11254">
    <property type="entry name" value="HECT DOMAIN UBIQUITIN-PROTEIN LIGASE"/>
    <property type="match status" value="1"/>
</dbReference>
<comment type="pathway">
    <text evidence="2">Protein modification; protein ubiquitination.</text>
</comment>
<dbReference type="InterPro" id="IPR046349">
    <property type="entry name" value="C1-like_sf"/>
</dbReference>
<evidence type="ECO:0000256" key="7">
    <source>
        <dbReference type="ARBA" id="ARBA00022786"/>
    </source>
</evidence>
<dbReference type="Pfam" id="PF00569">
    <property type="entry name" value="ZZ"/>
    <property type="match status" value="1"/>
</dbReference>
<dbReference type="GO" id="GO:0006511">
    <property type="term" value="P:ubiquitin-dependent protein catabolic process"/>
    <property type="evidence" value="ECO:0007669"/>
    <property type="project" value="TreeGrafter"/>
</dbReference>
<dbReference type="GO" id="GO:0008270">
    <property type="term" value="F:zinc ion binding"/>
    <property type="evidence" value="ECO:0007669"/>
    <property type="project" value="UniProtKB-KW"/>
</dbReference>
<feature type="compositionally biased region" description="Polar residues" evidence="10">
    <location>
        <begin position="873"/>
        <end position="882"/>
    </location>
</feature>
<dbReference type="VEuPathDB" id="TriTrypDB:ADEAN_000968300"/>
<feature type="compositionally biased region" description="Acidic residues" evidence="10">
    <location>
        <begin position="1"/>
        <end position="12"/>
    </location>
</feature>
<dbReference type="Gene3D" id="3.90.1750.10">
    <property type="entry name" value="Hect, E3 ligase catalytic domains"/>
    <property type="match status" value="1"/>
</dbReference>
<evidence type="ECO:0000256" key="6">
    <source>
        <dbReference type="ARBA" id="ARBA00022771"/>
    </source>
</evidence>
<dbReference type="Gene3D" id="3.30.2160.10">
    <property type="entry name" value="Hect, E3 ligase catalytic domain"/>
    <property type="match status" value="1"/>
</dbReference>
<dbReference type="EC" id="2.3.2.26" evidence="3"/>
<dbReference type="Gene3D" id="3.30.2410.10">
    <property type="entry name" value="Hect, E3 ligase catalytic domain"/>
    <property type="match status" value="1"/>
</dbReference>
<dbReference type="FunFam" id="3.30.2410.10:FF:000009">
    <property type="entry name" value="Probable E3 ubiquitin-protein ligase HECTD2"/>
    <property type="match status" value="1"/>
</dbReference>
<evidence type="ECO:0000256" key="1">
    <source>
        <dbReference type="ARBA" id="ARBA00000885"/>
    </source>
</evidence>
<dbReference type="SUPFAM" id="SSF56204">
    <property type="entry name" value="Hect, E3 ligase catalytic domain"/>
    <property type="match status" value="1"/>
</dbReference>
<feature type="compositionally biased region" description="Basic and acidic residues" evidence="10">
    <location>
        <begin position="801"/>
        <end position="812"/>
    </location>
</feature>
<keyword evidence="4 12" id="KW-0808">Transferase</keyword>
<evidence type="ECO:0000256" key="9">
    <source>
        <dbReference type="PROSITE-ProRule" id="PRU00104"/>
    </source>
</evidence>
<comment type="catalytic activity">
    <reaction evidence="1">
        <text>S-ubiquitinyl-[E2 ubiquitin-conjugating enzyme]-L-cysteine + [acceptor protein]-L-lysine = [E2 ubiquitin-conjugating enzyme]-L-cysteine + N(6)-ubiquitinyl-[acceptor protein]-L-lysine.</text>
        <dbReference type="EC" id="2.3.2.26"/>
    </reaction>
</comment>
<evidence type="ECO:0000256" key="2">
    <source>
        <dbReference type="ARBA" id="ARBA00004906"/>
    </source>
</evidence>
<evidence type="ECO:0000256" key="10">
    <source>
        <dbReference type="SAM" id="MobiDB-lite"/>
    </source>
</evidence>
<dbReference type="InterPro" id="IPR000433">
    <property type="entry name" value="Znf_ZZ"/>
</dbReference>
<evidence type="ECO:0000256" key="8">
    <source>
        <dbReference type="ARBA" id="ARBA00022833"/>
    </source>
</evidence>
<name>A0A7G2CT81_9TRYP</name>
<feature type="region of interest" description="Disordered" evidence="10">
    <location>
        <begin position="1"/>
        <end position="48"/>
    </location>
</feature>
<gene>
    <name evidence="12" type="ORF">ADEAN_000968300</name>
</gene>
<feature type="compositionally biased region" description="Basic and acidic residues" evidence="10">
    <location>
        <begin position="820"/>
        <end position="832"/>
    </location>
</feature>
<feature type="domain" description="HECT" evidence="11">
    <location>
        <begin position="972"/>
        <end position="1305"/>
    </location>
</feature>
<dbReference type="InterPro" id="IPR000569">
    <property type="entry name" value="HECT_dom"/>
</dbReference>
<sequence>MVESSVESEVDSDGNSVAVDDDEPAPQQGEEAEVAPPPAPNAEPEEPVDYSDNELAINRILALFNMADTLTNRNGNAAQADATDNTAAAAAPAEAVPEVVVNPPPEDDQPWLGLVEPTFIESIPQDIRESILFEHMPQLRGEVEYTFLNRQTRVYHSFLSLLPEPVQLNVLDIEGRFAAVHDAPAAEGDGATALYELLLSVESEPEIRQDILRECDITLLANYPELRRESERLRRERLPEAPRLMNMREYPMDVVVRDPFADATRLESIRRIFSRDLSDAHSNNRSSSRIKAVETKPPTCDSEYHVLAPRVVRLSVAEMKMCIRLLKLHTPMKKDSNTDLRTQITALLRTLCGTQRQTVEVLTALLEVGREGLDEQGSPAALTGRSSMFTNVLVLFSELCKVTSIVPIALMLLPDGCLNKETMKDVNAPLDSTEKEYVAHHPLKMLLDYVSVNISASSVTRNLFVTILSNLIQIRDSLVKEDTPKEGGDSLFNRMPESDENIRHPRHEHRLQWTDVSQLASYSEGFICNICGTNPHNRLCFHCGICNFDLCASCGRERLTVEEMTTRLRRCMYYTVNMDGFMQRVVELLESKSSAHYNGTLIRLVKPMLYESAKRDKEYDGPRSAVSVVEEALQRAAGVLTPAIRETRKVFRQTVEDVVRQHLTEAGSPTNAEARQDSFASTVTIPEDIQFDSSEGLQFLEILNMAELEEGQIFSLIAPYVEAQRPEPREISIMWRATQMLIQDTTALLQHLTSPGTLPLPESVVSLFTSYCVYHVHSMKRDRSSASASAFSNRQFVSPGETERFLSEETRDPSPLSTQARKEISENDEGGHRAARGGHNRSNIFDFMLPWQGATFLQDAFRGRGMDDDESENNTPVTTLATNPAAERRPLSRTVRRFLEANRVTLDCILRWNPTLIKTTLSFLQTEPGLIDFSLRIKEFRRRLARNREDSLDITINRQRCLQESFTKMKGKKSYRGSLRVRFEGEEGADAGGLSREWFQLLAKDIVNESYALFIHSSEASTFQPNPLSDVNAEHLEYFEFVGIILGMTIVHNVAIDLHFTRSVYRHMVGLQPIFLDLESVDPELYNNLQWMLKHDVTDIELYFAVNYERFGEVMEEELMPGGKDVLVTESNKLQYIRLLCEFHMTKRISPQLLHLLKGFYTVIPFEEIQNFSAQELELVICGVPDINTDDLRANTLYEGYSASSPQVRWFWEVVQTMTAEDKANLLQFATGASKVPHGGFANLVGTGDLPQKFTISRWMESPELLPLAHTCFNKIDLPEYPSLEVLREKLMLAITFGSMGFTMV</sequence>
<feature type="active site" description="Glycyl thioester intermediate" evidence="9">
    <location>
        <position position="1272"/>
    </location>
</feature>
<dbReference type="PROSITE" id="PS50237">
    <property type="entry name" value="HECT"/>
    <property type="match status" value="1"/>
</dbReference>
<feature type="region of interest" description="Disordered" evidence="10">
    <location>
        <begin position="863"/>
        <end position="886"/>
    </location>
</feature>
<dbReference type="GO" id="GO:0005737">
    <property type="term" value="C:cytoplasm"/>
    <property type="evidence" value="ECO:0007669"/>
    <property type="project" value="TreeGrafter"/>
</dbReference>
<keyword evidence="6" id="KW-0863">Zinc-finger</keyword>
<protein>
    <recommendedName>
        <fullName evidence="3">HECT-type E3 ubiquitin transferase</fullName>
        <ecNumber evidence="3">2.3.2.26</ecNumber>
    </recommendedName>
</protein>
<evidence type="ECO:0000256" key="5">
    <source>
        <dbReference type="ARBA" id="ARBA00022723"/>
    </source>
</evidence>
<dbReference type="SUPFAM" id="SSF57889">
    <property type="entry name" value="Cysteine-rich domain"/>
    <property type="match status" value="1"/>
</dbReference>
<dbReference type="Pfam" id="PF00632">
    <property type="entry name" value="HECT"/>
    <property type="match status" value="1"/>
</dbReference>
<dbReference type="PANTHER" id="PTHR11254:SF67">
    <property type="entry name" value="E3 UBIQUITIN-PROTEIN LIGASE HUWE1"/>
    <property type="match status" value="1"/>
</dbReference>
<evidence type="ECO:0000259" key="11">
    <source>
        <dbReference type="PROSITE" id="PS50237"/>
    </source>
</evidence>
<dbReference type="EMBL" id="LR877168">
    <property type="protein sequence ID" value="CAD2222144.1"/>
    <property type="molecule type" value="Genomic_DNA"/>
</dbReference>
<dbReference type="Proteomes" id="UP000515908">
    <property type="component" value="Chromosome 24"/>
</dbReference>
<evidence type="ECO:0000256" key="4">
    <source>
        <dbReference type="ARBA" id="ARBA00022679"/>
    </source>
</evidence>